<feature type="region of interest" description="Disordered" evidence="6">
    <location>
        <begin position="1439"/>
        <end position="1473"/>
    </location>
</feature>
<dbReference type="SUPFAM" id="SSF48371">
    <property type="entry name" value="ARM repeat"/>
    <property type="match status" value="1"/>
</dbReference>
<comment type="subcellular location">
    <subcellularLocation>
        <location evidence="1">Nucleus</location>
    </subcellularLocation>
</comment>
<accession>A0A2H6KFF4</accession>
<name>A0A2H6KFF4_9APIC</name>
<organism evidence="8 9">
    <name type="scientific">Babesia ovata</name>
    <dbReference type="NCBI Taxonomy" id="189622"/>
    <lineage>
        <taxon>Eukaryota</taxon>
        <taxon>Sar</taxon>
        <taxon>Alveolata</taxon>
        <taxon>Apicomplexa</taxon>
        <taxon>Aconoidasida</taxon>
        <taxon>Piroplasmida</taxon>
        <taxon>Babesiidae</taxon>
        <taxon>Babesia</taxon>
    </lineage>
</organism>
<feature type="compositionally biased region" description="Basic and acidic residues" evidence="6">
    <location>
        <begin position="640"/>
        <end position="661"/>
    </location>
</feature>
<dbReference type="GO" id="GO:0010032">
    <property type="term" value="P:meiotic chromosome condensation"/>
    <property type="evidence" value="ECO:0007669"/>
    <property type="project" value="TreeGrafter"/>
</dbReference>
<dbReference type="Proteomes" id="UP000236319">
    <property type="component" value="Unassembled WGS sequence"/>
</dbReference>
<dbReference type="InterPro" id="IPR032682">
    <property type="entry name" value="Cnd1_C"/>
</dbReference>
<proteinExistence type="predicted"/>
<keyword evidence="5" id="KW-0131">Cell cycle</keyword>
<dbReference type="InterPro" id="IPR026971">
    <property type="entry name" value="CND1/NCAPD3"/>
</dbReference>
<evidence type="ECO:0000256" key="5">
    <source>
        <dbReference type="ARBA" id="ARBA00023306"/>
    </source>
</evidence>
<evidence type="ECO:0000313" key="9">
    <source>
        <dbReference type="Proteomes" id="UP000236319"/>
    </source>
</evidence>
<sequence length="1595" mass="174085">MEAGCGALLAFHIPESLDYRGLLRPPGAEEAGRLDASNADDPDAWSAADVEAALGAVKAATSRAPQECLNLLTTDTFCCAFNLARHFPNLERARQLSFSQILAALCSRAHDLLEKVPPTPYFSSAEAAANRSYLDLERKIAECRIVGTSQHGSMRYNDQDAALMVKPSDMGQVLRSLCHLCVFLVCMTFRCTVTSSKEGEKNTLLSELAPGRKGKASRGSGGRRRKVEDDGNVNLVALELLADSMLQLTRSAIRVPFSGEYGGIGRPDPPLMRMLLDTLMLALSTPAMGFATDKLTDALSRLIKINFDVTRECINNAKTSKVLAGKARQKGTKDPDASEDESDASPVDSARTEDDTAGRTGTCQVDNDWLVTLSEELKKSHTINIADALVLLDGSDIPAAVVNELLVLVRESFVLQASGGTVQMMSSMIQLEYTNVGVFIERMVRKQPDAVLRSLEELKQLLDVPCYNLRKSIMESVKLMVIMAKSEGEEEQADDAGDYAASSSKAALCARHREAMLQLLFARQYDSYMYARASLLKAFQDIIEAGALPIRWLVITASFAISRLWDRGSQVRQRALSLLTTLIEDATTKRFKLPLDAKSLKHDLDIIQAQMAKVDTILSYVAAGSNSDRPAEEMTAQSEDGSHTEDGGSARGGEPSDKVNLDEHVDSTETAPNVQIGAEKCQQLLNELNEELGERITLDDNRALDTLRAKLEVASEMYTDVHEIAIKVESSIQVCSDLLQSSVEGDQRAAIRYIGTCHLMGVKPATKLLPRVWALAWSNNQNVVDSVLHEFRNLYFSYGEDAAIANNLVALLSSSSLTSFASIEKIFEVNLSREQPYFANLDRIMVALLRIALAPNHQLGRDATPRVALGVMRLLINSSMRSKSPLAAAIRTFDEKRLSAIRGLLQLSSGHSCTIFGEVCSILAGAIPSPLMEDIAAYILKLFVGTFGSTDNSWFRMAQCVVDVTFTHCKFAESVWSQTLSGMMEKLGVSGIGSAADKSALAALPSEASDKAPETSTATVRQLAQVIFLSGHVAIRTLISMDRLQSDLKSARADLEALDDGKLVADAANQMGVASSDEQERDLFEQLCEKSIVCANLLGGPVKSLIVACLRNPLHFVTHGSSDGHHWRREDLSAPSTVSKEVLAAAQREVSILKTCSAIALCKMAAVSKRFCRSLFQSDDSTRPACSILEVIISLLLNKRIATGADPGALTGSRRNYYYLSEPVASELRATLLISYGDLLCRHPNLLEPWNDEVWPILLDRDDRVRETAVLVFTHLVMNDMVKPRGKLVDAMMFLTLDTHSKVSDCARTFFHEVDRKNANTIYNCFPEMVATLARNRRQQSVKRNLRVLQMLLKFIRRDRQSESIVEKVCFRLQATAPTDRSAIVVYAHVLLSLCQDERCMAKLIASMPLINRVLLESDILLAVLLTICKRARSSNLGRRIGDGDRQGDSGESTAAGVPAASSGAAGENASIKDQAEELSSRLNALFGERRSSHVTQIAANAEAIIAAAEDPGPGEDDASCAENLFIRNFGWVSAGTDQDLSDNEPESTRGQTPKAGHNDFPVPMKLESYAAVGETFVEREAGAGMKRKRSAEGS</sequence>
<dbReference type="GO" id="GO:0007076">
    <property type="term" value="P:mitotic chromosome condensation"/>
    <property type="evidence" value="ECO:0007669"/>
    <property type="project" value="InterPro"/>
</dbReference>
<dbReference type="PANTHER" id="PTHR14222:SF2">
    <property type="entry name" value="CONDENSIN COMPLEX SUBUNIT 1"/>
    <property type="match status" value="1"/>
</dbReference>
<dbReference type="RefSeq" id="XP_028867965.1">
    <property type="nucleotide sequence ID" value="XM_029012132.1"/>
</dbReference>
<dbReference type="OrthoDB" id="436262at2759"/>
<reference evidence="8 9" key="1">
    <citation type="journal article" date="2017" name="BMC Genomics">
        <title>Whole-genome assembly of Babesia ovata and comparative genomics between closely related pathogens.</title>
        <authorList>
            <person name="Yamagishi J."/>
            <person name="Asada M."/>
            <person name="Hakimi H."/>
            <person name="Tanaka T.Q."/>
            <person name="Sugimoto C."/>
            <person name="Kawazu S."/>
        </authorList>
    </citation>
    <scope>NUCLEOTIDE SEQUENCE [LARGE SCALE GENOMIC DNA]</scope>
    <source>
        <strain evidence="8 9">Miyake</strain>
    </source>
</reference>
<evidence type="ECO:0000256" key="6">
    <source>
        <dbReference type="SAM" id="MobiDB-lite"/>
    </source>
</evidence>
<feature type="compositionally biased region" description="Basic residues" evidence="6">
    <location>
        <begin position="212"/>
        <end position="225"/>
    </location>
</feature>
<feature type="region of interest" description="Disordered" evidence="6">
    <location>
        <begin position="1537"/>
        <end position="1563"/>
    </location>
</feature>
<feature type="compositionally biased region" description="Basic and acidic residues" evidence="6">
    <location>
        <begin position="1440"/>
        <end position="1449"/>
    </location>
</feature>
<dbReference type="InterPro" id="IPR016024">
    <property type="entry name" value="ARM-type_fold"/>
</dbReference>
<dbReference type="PANTHER" id="PTHR14222">
    <property type="entry name" value="CONDENSIN"/>
    <property type="match status" value="1"/>
</dbReference>
<evidence type="ECO:0000256" key="1">
    <source>
        <dbReference type="ARBA" id="ARBA00004123"/>
    </source>
</evidence>
<dbReference type="Pfam" id="PF12717">
    <property type="entry name" value="Cnd1"/>
    <property type="match status" value="1"/>
</dbReference>
<evidence type="ECO:0000259" key="7">
    <source>
        <dbReference type="Pfam" id="PF12717"/>
    </source>
</evidence>
<keyword evidence="3" id="KW-0498">Mitosis</keyword>
<keyword evidence="2" id="KW-0132">Cell division</keyword>
<dbReference type="GeneID" id="39875492"/>
<evidence type="ECO:0000313" key="8">
    <source>
        <dbReference type="EMBL" id="GBE61722.1"/>
    </source>
</evidence>
<feature type="region of interest" description="Disordered" evidence="6">
    <location>
        <begin position="324"/>
        <end position="361"/>
    </location>
</feature>
<dbReference type="GO" id="GO:0005634">
    <property type="term" value="C:nucleus"/>
    <property type="evidence" value="ECO:0007669"/>
    <property type="project" value="UniProtKB-SubCell"/>
</dbReference>
<gene>
    <name evidence="8" type="ORF">BOVATA_032150</name>
</gene>
<evidence type="ECO:0000256" key="2">
    <source>
        <dbReference type="ARBA" id="ARBA00022618"/>
    </source>
</evidence>
<feature type="domain" description="Condensin complex subunit 1 C-terminal" evidence="7">
    <location>
        <begin position="1228"/>
        <end position="1378"/>
    </location>
</feature>
<dbReference type="GO" id="GO:0000779">
    <property type="term" value="C:condensed chromosome, centromeric region"/>
    <property type="evidence" value="ECO:0007669"/>
    <property type="project" value="TreeGrafter"/>
</dbReference>
<feature type="region of interest" description="Disordered" evidence="6">
    <location>
        <begin position="204"/>
        <end position="227"/>
    </location>
</feature>
<keyword evidence="9" id="KW-1185">Reference proteome</keyword>
<comment type="caution">
    <text evidence="8">The sequence shown here is derived from an EMBL/GenBank/DDBJ whole genome shotgun (WGS) entry which is preliminary data.</text>
</comment>
<dbReference type="GO" id="GO:0051301">
    <property type="term" value="P:cell division"/>
    <property type="evidence" value="ECO:0007669"/>
    <property type="project" value="UniProtKB-KW"/>
</dbReference>
<keyword evidence="4" id="KW-0539">Nucleus</keyword>
<dbReference type="EMBL" id="BDSA01000003">
    <property type="protein sequence ID" value="GBE61722.1"/>
    <property type="molecule type" value="Genomic_DNA"/>
</dbReference>
<dbReference type="GO" id="GO:0042393">
    <property type="term" value="F:histone binding"/>
    <property type="evidence" value="ECO:0007669"/>
    <property type="project" value="TreeGrafter"/>
</dbReference>
<evidence type="ECO:0000256" key="4">
    <source>
        <dbReference type="ARBA" id="ARBA00023242"/>
    </source>
</evidence>
<protein>
    <submittedName>
        <fullName evidence="8">Condensin subunit</fullName>
    </submittedName>
</protein>
<dbReference type="GO" id="GO:0000796">
    <property type="term" value="C:condensin complex"/>
    <property type="evidence" value="ECO:0007669"/>
    <property type="project" value="TreeGrafter"/>
</dbReference>
<evidence type="ECO:0000256" key="3">
    <source>
        <dbReference type="ARBA" id="ARBA00022776"/>
    </source>
</evidence>
<feature type="compositionally biased region" description="Low complexity" evidence="6">
    <location>
        <begin position="1450"/>
        <end position="1467"/>
    </location>
</feature>
<dbReference type="VEuPathDB" id="PiroplasmaDB:BOVATA_032150"/>
<feature type="region of interest" description="Disordered" evidence="6">
    <location>
        <begin position="628"/>
        <end position="661"/>
    </location>
</feature>